<dbReference type="Pfam" id="PF00498">
    <property type="entry name" value="FHA"/>
    <property type="match status" value="1"/>
</dbReference>
<dbReference type="PROSITE" id="PS50006">
    <property type="entry name" value="FHA_DOMAIN"/>
    <property type="match status" value="1"/>
</dbReference>
<dbReference type="InterPro" id="IPR008984">
    <property type="entry name" value="SMAD_FHA_dom_sf"/>
</dbReference>
<comment type="caution">
    <text evidence="3">The sequence shown here is derived from an EMBL/GenBank/DDBJ whole genome shotgun (WGS) entry which is preliminary data.</text>
</comment>
<evidence type="ECO:0000259" key="2">
    <source>
        <dbReference type="PROSITE" id="PS50006"/>
    </source>
</evidence>
<gene>
    <name evidence="3" type="ORF">DERYTH_LOCUS12367</name>
</gene>
<proteinExistence type="predicted"/>
<dbReference type="AlphaFoldDB" id="A0A9N9ETG4"/>
<protein>
    <submittedName>
        <fullName evidence="3">24457_t:CDS:1</fullName>
    </submittedName>
</protein>
<accession>A0A9N9ETG4</accession>
<dbReference type="InterPro" id="IPR000253">
    <property type="entry name" value="FHA_dom"/>
</dbReference>
<feature type="compositionally biased region" description="Low complexity" evidence="1">
    <location>
        <begin position="94"/>
        <end position="109"/>
    </location>
</feature>
<evidence type="ECO:0000313" key="3">
    <source>
        <dbReference type="EMBL" id="CAG8690927.1"/>
    </source>
</evidence>
<dbReference type="SMART" id="SM00240">
    <property type="entry name" value="FHA"/>
    <property type="match status" value="1"/>
</dbReference>
<dbReference type="SUPFAM" id="SSF49879">
    <property type="entry name" value="SMAD/FHA domain"/>
    <property type="match status" value="1"/>
</dbReference>
<name>A0A9N9ETG4_9GLOM</name>
<evidence type="ECO:0000256" key="1">
    <source>
        <dbReference type="SAM" id="MobiDB-lite"/>
    </source>
</evidence>
<dbReference type="Proteomes" id="UP000789405">
    <property type="component" value="Unassembled WGS sequence"/>
</dbReference>
<feature type="domain" description="FHA" evidence="2">
    <location>
        <begin position="193"/>
        <end position="257"/>
    </location>
</feature>
<feature type="non-terminal residue" evidence="3">
    <location>
        <position position="291"/>
    </location>
</feature>
<sequence>SPRSLPRRRSKSSRSPLRRRSRSPRSSPRRHSRSPRSSPRRRSRSSRSPPRRRSKSPRSLPRRRSRSPRPLPRRRSRSPQSLPRRRSRSRTRVVRSPVHSPVRSPVRSPPQKRSRSRSRASEDSSSKDDKSSVVKPNFELSGKLAAETNTVNGVVLKYHEPSEARKPTKKWRLYVFKDTEQLDVLHVYRQSAYLLGRDRKVADIPIDHPSCSSQHAVLQFRQVFVTDENTGEKKAEVKPYIIDLESTNHTFVNKEEIPTSRYVELRPSDVIKFARSAFPTPNQILLAQIIL</sequence>
<feature type="compositionally biased region" description="Basic and acidic residues" evidence="1">
    <location>
        <begin position="119"/>
        <end position="132"/>
    </location>
</feature>
<organism evidence="3 4">
    <name type="scientific">Dentiscutata erythropus</name>
    <dbReference type="NCBI Taxonomy" id="1348616"/>
    <lineage>
        <taxon>Eukaryota</taxon>
        <taxon>Fungi</taxon>
        <taxon>Fungi incertae sedis</taxon>
        <taxon>Mucoromycota</taxon>
        <taxon>Glomeromycotina</taxon>
        <taxon>Glomeromycetes</taxon>
        <taxon>Diversisporales</taxon>
        <taxon>Gigasporaceae</taxon>
        <taxon>Dentiscutata</taxon>
    </lineage>
</organism>
<dbReference type="Gene3D" id="2.60.200.20">
    <property type="match status" value="1"/>
</dbReference>
<evidence type="ECO:0000313" key="4">
    <source>
        <dbReference type="Proteomes" id="UP000789405"/>
    </source>
</evidence>
<feature type="compositionally biased region" description="Basic residues" evidence="1">
    <location>
        <begin position="1"/>
        <end position="93"/>
    </location>
</feature>
<dbReference type="EMBL" id="CAJVPY010008062">
    <property type="protein sequence ID" value="CAG8690927.1"/>
    <property type="molecule type" value="Genomic_DNA"/>
</dbReference>
<reference evidence="3" key="1">
    <citation type="submission" date="2021-06" db="EMBL/GenBank/DDBJ databases">
        <authorList>
            <person name="Kallberg Y."/>
            <person name="Tangrot J."/>
            <person name="Rosling A."/>
        </authorList>
    </citation>
    <scope>NUCLEOTIDE SEQUENCE</scope>
    <source>
        <strain evidence="3">MA453B</strain>
    </source>
</reference>
<feature type="region of interest" description="Disordered" evidence="1">
    <location>
        <begin position="1"/>
        <end position="136"/>
    </location>
</feature>
<dbReference type="InterPro" id="IPR050923">
    <property type="entry name" value="Cell_Proc_Reg/RNA_Proc"/>
</dbReference>
<dbReference type="PANTHER" id="PTHR23308">
    <property type="entry name" value="NUCLEAR INHIBITOR OF PROTEIN PHOSPHATASE-1"/>
    <property type="match status" value="1"/>
</dbReference>
<keyword evidence="4" id="KW-1185">Reference proteome</keyword>
<dbReference type="OrthoDB" id="444265at2759"/>